<evidence type="ECO:0000313" key="1">
    <source>
        <dbReference type="EMBL" id="KAJ1930893.1"/>
    </source>
</evidence>
<reference evidence="1" key="1">
    <citation type="submission" date="2022-07" db="EMBL/GenBank/DDBJ databases">
        <title>Phylogenomic reconstructions and comparative analyses of Kickxellomycotina fungi.</title>
        <authorList>
            <person name="Reynolds N.K."/>
            <person name="Stajich J.E."/>
            <person name="Barry K."/>
            <person name="Grigoriev I.V."/>
            <person name="Crous P."/>
            <person name="Smith M.E."/>
        </authorList>
    </citation>
    <scope>NUCLEOTIDE SEQUENCE</scope>
    <source>
        <strain evidence="1">NRRL 5244</strain>
    </source>
</reference>
<gene>
    <name evidence="1" type="ORF">FBU59_006897</name>
</gene>
<name>A0ACC1IYV7_9FUNG</name>
<accession>A0ACC1IYV7</accession>
<sequence>MRDLWNVLTKCRFDFSPGFWVLIQLLAYIPLSWVRKIKKLAPFALAANLFIVVGLGYVLFYDIMTVSEHGIADVVQFNPVRFPLLIGTAVFAYEGVTLVIPVLDSMTHQEKFPMVLTSALCVCVCVCVLVGSLSYLAFGEEVETVVLLNLPTGSLGTICVQLFYSLAIMLSVPLQLFPAVRIVEANLFAGSGKGDPFVKWQKNLFRAATVVLIALVAVFGADQFDNFIAIIGAFSCTPLSFIFPTALHYKTSESRWVKIKDVVLGFIGVVIMVYVTYIGIMSWGVAPPPIDRCATKP</sequence>
<dbReference type="Proteomes" id="UP001150603">
    <property type="component" value="Unassembled WGS sequence"/>
</dbReference>
<organism evidence="1 2">
    <name type="scientific">Linderina macrospora</name>
    <dbReference type="NCBI Taxonomy" id="4868"/>
    <lineage>
        <taxon>Eukaryota</taxon>
        <taxon>Fungi</taxon>
        <taxon>Fungi incertae sedis</taxon>
        <taxon>Zoopagomycota</taxon>
        <taxon>Kickxellomycotina</taxon>
        <taxon>Kickxellomycetes</taxon>
        <taxon>Kickxellales</taxon>
        <taxon>Kickxellaceae</taxon>
        <taxon>Linderina</taxon>
    </lineage>
</organism>
<proteinExistence type="predicted"/>
<evidence type="ECO:0000313" key="2">
    <source>
        <dbReference type="Proteomes" id="UP001150603"/>
    </source>
</evidence>
<dbReference type="EMBL" id="JANBPW010006290">
    <property type="protein sequence ID" value="KAJ1930893.1"/>
    <property type="molecule type" value="Genomic_DNA"/>
</dbReference>
<protein>
    <submittedName>
        <fullName evidence="1">Uncharacterized protein</fullName>
    </submittedName>
</protein>
<comment type="caution">
    <text evidence="1">The sequence shown here is derived from an EMBL/GenBank/DDBJ whole genome shotgun (WGS) entry which is preliminary data.</text>
</comment>
<keyword evidence="2" id="KW-1185">Reference proteome</keyword>